<dbReference type="InterPro" id="IPR031107">
    <property type="entry name" value="Small_HSP"/>
</dbReference>
<protein>
    <recommendedName>
        <fullName evidence="12">SHSP domain-containing protein</fullName>
    </recommendedName>
</protein>
<dbReference type="GO" id="GO:0008270">
    <property type="term" value="F:zinc ion binding"/>
    <property type="evidence" value="ECO:0007669"/>
    <property type="project" value="UniProtKB-KW"/>
</dbReference>
<dbReference type="EMBL" id="VAHF01000005">
    <property type="protein sequence ID" value="TXG61825.1"/>
    <property type="molecule type" value="Genomic_DNA"/>
</dbReference>
<proteinExistence type="inferred from homology"/>
<evidence type="ECO:0000259" key="8">
    <source>
        <dbReference type="PROSITE" id="PS01031"/>
    </source>
</evidence>
<feature type="domain" description="CCHC-type" evidence="9">
    <location>
        <begin position="422"/>
        <end position="435"/>
    </location>
</feature>
<evidence type="ECO:0000313" key="10">
    <source>
        <dbReference type="EMBL" id="TXG61825.1"/>
    </source>
</evidence>
<dbReference type="GO" id="GO:0006950">
    <property type="term" value="P:response to stress"/>
    <property type="evidence" value="ECO:0007669"/>
    <property type="project" value="UniProtKB-ARBA"/>
</dbReference>
<evidence type="ECO:0000256" key="5">
    <source>
        <dbReference type="PROSITE-ProRule" id="PRU00285"/>
    </source>
</evidence>
<keyword evidence="4" id="KW-0479">Metal-binding</keyword>
<evidence type="ECO:0000256" key="7">
    <source>
        <dbReference type="SAM" id="MobiDB-lite"/>
    </source>
</evidence>
<reference evidence="11" key="1">
    <citation type="journal article" date="2019" name="Gigascience">
        <title>De novo genome assembly of the endangered Acer yangbiense, a plant species with extremely small populations endemic to Yunnan Province, China.</title>
        <authorList>
            <person name="Yang J."/>
            <person name="Wariss H.M."/>
            <person name="Tao L."/>
            <person name="Zhang R."/>
            <person name="Yun Q."/>
            <person name="Hollingsworth P."/>
            <person name="Dao Z."/>
            <person name="Luo G."/>
            <person name="Guo H."/>
            <person name="Ma Y."/>
            <person name="Sun W."/>
        </authorList>
    </citation>
    <scope>NUCLEOTIDE SEQUENCE [LARGE SCALE GENOMIC DNA]</scope>
    <source>
        <strain evidence="11">cv. Malutang</strain>
    </source>
</reference>
<feature type="region of interest" description="Disordered" evidence="7">
    <location>
        <begin position="390"/>
        <end position="418"/>
    </location>
</feature>
<comment type="subcellular location">
    <subcellularLocation>
        <location evidence="1">Cytoplasm</location>
    </subcellularLocation>
</comment>
<feature type="compositionally biased region" description="Low complexity" evidence="7">
    <location>
        <begin position="407"/>
        <end position="418"/>
    </location>
</feature>
<evidence type="ECO:0000256" key="4">
    <source>
        <dbReference type="PROSITE-ProRule" id="PRU00047"/>
    </source>
</evidence>
<dbReference type="Gene3D" id="2.60.40.790">
    <property type="match status" value="1"/>
</dbReference>
<gene>
    <name evidence="10" type="ORF">EZV62_013188</name>
</gene>
<feature type="compositionally biased region" description="Polar residues" evidence="7">
    <location>
        <begin position="396"/>
        <end position="406"/>
    </location>
</feature>
<dbReference type="InterPro" id="IPR002068">
    <property type="entry name" value="A-crystallin/Hsp20_dom"/>
</dbReference>
<comment type="caution">
    <text evidence="10">The sequence shown here is derived from an EMBL/GenBank/DDBJ whole genome shotgun (WGS) entry which is preliminary data.</text>
</comment>
<dbReference type="AlphaFoldDB" id="A0A5C7HY98"/>
<keyword evidence="11" id="KW-1185">Reference proteome</keyword>
<dbReference type="PROSITE" id="PS01031">
    <property type="entry name" value="SHSP"/>
    <property type="match status" value="1"/>
</dbReference>
<comment type="similarity">
    <text evidence="5 6">Belongs to the small heat shock protein (HSP20) family.</text>
</comment>
<dbReference type="InterPro" id="IPR001878">
    <property type="entry name" value="Znf_CCHC"/>
</dbReference>
<dbReference type="GO" id="GO:0003676">
    <property type="term" value="F:nucleic acid binding"/>
    <property type="evidence" value="ECO:0007669"/>
    <property type="project" value="InterPro"/>
</dbReference>
<evidence type="ECO:0008006" key="12">
    <source>
        <dbReference type="Google" id="ProtNLM"/>
    </source>
</evidence>
<dbReference type="InterPro" id="IPR057670">
    <property type="entry name" value="SH3_retrovirus"/>
</dbReference>
<dbReference type="Proteomes" id="UP000323000">
    <property type="component" value="Chromosome 5"/>
</dbReference>
<dbReference type="PANTHER" id="PTHR11527">
    <property type="entry name" value="HEAT-SHOCK PROTEIN 20 FAMILY MEMBER"/>
    <property type="match status" value="1"/>
</dbReference>
<keyword evidence="4" id="KW-0863">Zinc-finger</keyword>
<dbReference type="OrthoDB" id="1690976at2759"/>
<dbReference type="GO" id="GO:0005737">
    <property type="term" value="C:cytoplasm"/>
    <property type="evidence" value="ECO:0007669"/>
    <property type="project" value="UniProtKB-SubCell"/>
</dbReference>
<evidence type="ECO:0000256" key="3">
    <source>
        <dbReference type="ARBA" id="ARBA00023016"/>
    </source>
</evidence>
<feature type="domain" description="SHSP" evidence="8">
    <location>
        <begin position="40"/>
        <end position="154"/>
    </location>
</feature>
<sequence length="776" mass="86276">MDFRIMGVDSPLFSTLQHMMDTSEDTDKSYNAPTRTFVRDAKAMAATPADVKEYPNSYVFVIDMPGLKSGDIKVQVEDDNVLTISGERKRDEEKEGAKYVRMERRVGKFMRKFVLPENANTDSISAVCQDGVLTVTVEKLPPPEPKKPKTIEVVIAISCVRELATAVIKVGRIGFLMTESLDTPVQTNVRLESVTTFRSDLTPIMPGGRVTSILLNGWNFASWSHALKLFIGGRGKVSWLLGNSPRSVDSDPKVDQWDIDNYQILGWMFGSMEPQIFNMLMYHETVESLWTALTSMYAHSRNEARLFELYQETRWDEMAQYEPVSKYGKTASVAVKRFDCLHTYFFLMGLKPEFEHLRTQILNSSPMPSLMDTFAIVDGDERRRLISTPIPKVASGGNSDQMALATSSGSSGSRPSGGRRYCHHCGNTGHLKDTCWKLHPEMRAQFQRAQPNSRTGPPTRVAGVVDISRPLSSSITNQMADLQAQMTLLMSQRSTPTPHISSPASTTTLLSGITTAFHVHSGSPSWILDSGANDHMTGELSLFSSPLVPTNAGPSRTKLDDKAIRCAFMGYSSQSKGYRCYDPSSRRMFHSLDVTFWEDTPFFTGPDTSRVDPFPDATISCPIPIVSFDIVTHTVRGPTSLPPITGTPILQYSRRPRLSLPESSPNEGTLPTLSLPPTISSPWRYPIRDRYPHDRLNLFCSTNHPIENHISYSAVSSSFQGFLGQLDSNSVPRFGVVFPKFVPSFEQTADALTKPVGPSLLKSTIRKLSMINIFAS</sequence>
<keyword evidence="2" id="KW-0963">Cytoplasm</keyword>
<dbReference type="FunFam" id="2.60.40.790:FF:000010">
    <property type="entry name" value="17.3 kDa class II heat shock protein-like"/>
    <property type="match status" value="1"/>
</dbReference>
<evidence type="ECO:0000256" key="6">
    <source>
        <dbReference type="RuleBase" id="RU003616"/>
    </source>
</evidence>
<keyword evidence="3" id="KW-0346">Stress response</keyword>
<dbReference type="Pfam" id="PF25597">
    <property type="entry name" value="SH3_retrovirus"/>
    <property type="match status" value="1"/>
</dbReference>
<accession>A0A5C7HY98</accession>
<name>A0A5C7HY98_9ROSI</name>
<keyword evidence="4" id="KW-0862">Zinc</keyword>
<evidence type="ECO:0000259" key="9">
    <source>
        <dbReference type="PROSITE" id="PS50158"/>
    </source>
</evidence>
<dbReference type="InterPro" id="IPR008978">
    <property type="entry name" value="HSP20-like_chaperone"/>
</dbReference>
<evidence type="ECO:0000256" key="2">
    <source>
        <dbReference type="ARBA" id="ARBA00022490"/>
    </source>
</evidence>
<organism evidence="10 11">
    <name type="scientific">Acer yangbiense</name>
    <dbReference type="NCBI Taxonomy" id="1000413"/>
    <lineage>
        <taxon>Eukaryota</taxon>
        <taxon>Viridiplantae</taxon>
        <taxon>Streptophyta</taxon>
        <taxon>Embryophyta</taxon>
        <taxon>Tracheophyta</taxon>
        <taxon>Spermatophyta</taxon>
        <taxon>Magnoliopsida</taxon>
        <taxon>eudicotyledons</taxon>
        <taxon>Gunneridae</taxon>
        <taxon>Pentapetalae</taxon>
        <taxon>rosids</taxon>
        <taxon>malvids</taxon>
        <taxon>Sapindales</taxon>
        <taxon>Sapindaceae</taxon>
        <taxon>Hippocastanoideae</taxon>
        <taxon>Acereae</taxon>
        <taxon>Acer</taxon>
    </lineage>
</organism>
<evidence type="ECO:0000256" key="1">
    <source>
        <dbReference type="ARBA" id="ARBA00004496"/>
    </source>
</evidence>
<dbReference type="Pfam" id="PF00011">
    <property type="entry name" value="HSP20"/>
    <property type="match status" value="1"/>
</dbReference>
<dbReference type="SUPFAM" id="SSF49764">
    <property type="entry name" value="HSP20-like chaperones"/>
    <property type="match status" value="1"/>
</dbReference>
<evidence type="ECO:0000313" key="11">
    <source>
        <dbReference type="Proteomes" id="UP000323000"/>
    </source>
</evidence>
<dbReference type="PROSITE" id="PS50158">
    <property type="entry name" value="ZF_CCHC"/>
    <property type="match status" value="1"/>
</dbReference>